<feature type="compositionally biased region" description="Polar residues" evidence="5">
    <location>
        <begin position="969"/>
        <end position="991"/>
    </location>
</feature>
<proteinExistence type="predicted"/>
<evidence type="ECO:0000256" key="5">
    <source>
        <dbReference type="SAM" id="MobiDB-lite"/>
    </source>
</evidence>
<dbReference type="InterPro" id="IPR046349">
    <property type="entry name" value="C1-like_sf"/>
</dbReference>
<comment type="subcellular location">
    <subcellularLocation>
        <location evidence="1">Golgi apparatus</location>
    </subcellularLocation>
</comment>
<dbReference type="Proteomes" id="UP000567179">
    <property type="component" value="Unassembled WGS sequence"/>
</dbReference>
<dbReference type="Pfam" id="PF08626">
    <property type="entry name" value="TRAPPC9-Trs120"/>
    <property type="match status" value="1"/>
</dbReference>
<dbReference type="InterPro" id="IPR058564">
    <property type="entry name" value="TPR_TRAPPC9_Trs120"/>
</dbReference>
<evidence type="ECO:0000259" key="6">
    <source>
        <dbReference type="PROSITE" id="PS50081"/>
    </source>
</evidence>
<dbReference type="SMART" id="SM00109">
    <property type="entry name" value="C1"/>
    <property type="match status" value="1"/>
</dbReference>
<keyword evidence="4" id="KW-0333">Golgi apparatus</keyword>
<reference evidence="7 8" key="1">
    <citation type="journal article" date="2020" name="ISME J.">
        <title>Uncovering the hidden diversity of litter-decomposition mechanisms in mushroom-forming fungi.</title>
        <authorList>
            <person name="Floudas D."/>
            <person name="Bentzer J."/>
            <person name="Ahren D."/>
            <person name="Johansson T."/>
            <person name="Persson P."/>
            <person name="Tunlid A."/>
        </authorList>
    </citation>
    <scope>NUCLEOTIDE SEQUENCE [LARGE SCALE GENOMIC DNA]</scope>
    <source>
        <strain evidence="7 8">CBS 101986</strain>
    </source>
</reference>
<dbReference type="PROSITE" id="PS00479">
    <property type="entry name" value="ZF_DAG_PE_1"/>
    <property type="match status" value="1"/>
</dbReference>
<dbReference type="Pfam" id="PF26280">
    <property type="entry name" value="Ig_TRAPPC9-Trs120_2nd"/>
    <property type="match status" value="1"/>
</dbReference>
<feature type="compositionally biased region" description="Acidic residues" evidence="5">
    <location>
        <begin position="139"/>
        <end position="151"/>
    </location>
</feature>
<dbReference type="PANTHER" id="PTHR21512">
    <property type="entry name" value="TRAFFICKING PROTEIN PARTICLE COMPLEX SUBUNIT 9"/>
    <property type="match status" value="1"/>
</dbReference>
<feature type="region of interest" description="Disordered" evidence="5">
    <location>
        <begin position="966"/>
        <end position="991"/>
    </location>
</feature>
<dbReference type="CDD" id="cd00029">
    <property type="entry name" value="C1"/>
    <property type="match status" value="1"/>
</dbReference>
<gene>
    <name evidence="7" type="ORF">D9619_005517</name>
</gene>
<dbReference type="PROSITE" id="PS50081">
    <property type="entry name" value="ZF_DAG_PE_2"/>
    <property type="match status" value="1"/>
</dbReference>
<dbReference type="InterPro" id="IPR058563">
    <property type="entry name" value="Trs120_TRAPPC9_N"/>
</dbReference>
<dbReference type="EMBL" id="JAACJJ010000001">
    <property type="protein sequence ID" value="KAF5330767.1"/>
    <property type="molecule type" value="Genomic_DNA"/>
</dbReference>
<keyword evidence="2" id="KW-0479">Metal-binding</keyword>
<evidence type="ECO:0000256" key="4">
    <source>
        <dbReference type="ARBA" id="ARBA00023034"/>
    </source>
</evidence>
<dbReference type="SUPFAM" id="SSF57889">
    <property type="entry name" value="Cysteine-rich domain"/>
    <property type="match status" value="1"/>
</dbReference>
<feature type="region of interest" description="Disordered" evidence="5">
    <location>
        <begin position="2211"/>
        <end position="2231"/>
    </location>
</feature>
<accession>A0A8H5BWC2</accession>
<feature type="region of interest" description="Disordered" evidence="5">
    <location>
        <begin position="132"/>
        <end position="151"/>
    </location>
</feature>
<dbReference type="GO" id="GO:0046872">
    <property type="term" value="F:metal ion binding"/>
    <property type="evidence" value="ECO:0007669"/>
    <property type="project" value="UniProtKB-KW"/>
</dbReference>
<dbReference type="Pfam" id="PF26254">
    <property type="entry name" value="Ig_TRAPPC9-Trs120_1st"/>
    <property type="match status" value="1"/>
</dbReference>
<dbReference type="PANTHER" id="PTHR21512:SF5">
    <property type="entry name" value="TRAFFICKING PROTEIN PARTICLE COMPLEX SUBUNIT 9"/>
    <property type="match status" value="1"/>
</dbReference>
<dbReference type="GO" id="GO:0005802">
    <property type="term" value="C:trans-Golgi network"/>
    <property type="evidence" value="ECO:0007669"/>
    <property type="project" value="TreeGrafter"/>
</dbReference>
<evidence type="ECO:0000313" key="7">
    <source>
        <dbReference type="EMBL" id="KAF5330767.1"/>
    </source>
</evidence>
<name>A0A8H5BWC2_9AGAR</name>
<protein>
    <recommendedName>
        <fullName evidence="6">Phorbol-ester/DAG-type domain-containing protein</fullName>
    </recommendedName>
</protein>
<evidence type="ECO:0000256" key="3">
    <source>
        <dbReference type="ARBA" id="ARBA00022833"/>
    </source>
</evidence>
<evidence type="ECO:0000256" key="1">
    <source>
        <dbReference type="ARBA" id="ARBA00004555"/>
    </source>
</evidence>
<dbReference type="Gene3D" id="3.30.60.20">
    <property type="match status" value="1"/>
</dbReference>
<dbReference type="InterPro" id="IPR058565">
    <property type="entry name" value="Ig_TRAPPC9_Trs120_1st"/>
</dbReference>
<organism evidence="7 8">
    <name type="scientific">Psilocybe cf. subviscida</name>
    <dbReference type="NCBI Taxonomy" id="2480587"/>
    <lineage>
        <taxon>Eukaryota</taxon>
        <taxon>Fungi</taxon>
        <taxon>Dikarya</taxon>
        <taxon>Basidiomycota</taxon>
        <taxon>Agaricomycotina</taxon>
        <taxon>Agaricomycetes</taxon>
        <taxon>Agaricomycetidae</taxon>
        <taxon>Agaricales</taxon>
        <taxon>Agaricineae</taxon>
        <taxon>Strophariaceae</taxon>
        <taxon>Psilocybe</taxon>
    </lineage>
</organism>
<dbReference type="Pfam" id="PF26251">
    <property type="entry name" value="TPR_TRAPPC9-Trs120"/>
    <property type="match status" value="1"/>
</dbReference>
<dbReference type="InterPro" id="IPR002219">
    <property type="entry name" value="PKC_DAG/PE"/>
</dbReference>
<evidence type="ECO:0000256" key="2">
    <source>
        <dbReference type="ARBA" id="ARBA00022723"/>
    </source>
</evidence>
<comment type="caution">
    <text evidence="7">The sequence shown here is derived from an EMBL/GenBank/DDBJ whole genome shotgun (WGS) entry which is preliminary data.</text>
</comment>
<sequence length="3304" mass="367930">MSDKQVRGHLSKLDTGLYPHNVDVGHEKGPFTPQTDTRPPEIINTPTSPTSYFAALEVTEHIPRQLETRKHQESRKLLYQVLIQLSNRTKPPSVSETVPRFTQDAPETSLGALAETLKDAVRRSNKQYGSKLEYRGQLDEDGSDNDTDDSFSTDETIELMLQLKDVLTMAATEGWNIFEDSHTIQIDAEDESSRLYSTFRKSRNSFRAVSKRSRSMSPSKGSVRVPELLSLCVSVLASVVTDDCRYRVSAPRPSRPQNTLQFLTLSVAQFIVHNHRHSPHIISQIASAMIPAFYTFAPQMYMRILSFFETSILRISLSALESIRVRSSPTTNFSTIDISQQSLSPAEQDAPIVSIQIEEVPEEKPLLSLAADSSRYRIQSTNNPGLPPNTYYLACLIPPLINAILESCGGPSIATSELQLSQTRRLLHILAESKLDAYNDLLEVVAYGGSSARRQAIGFLASIWPKSVGHTVVSDSLTITESLDMGPTESVQEEDSHQFMPWFFKAGTQTKIPPLHTNCRSCGHAIQGYCLLCICCWTAVHFDCYDYPRGNYEVQYYMQNEPGLQRVAVCRLSTIKVNGPASPPMDSHKHHSLKAANWFTLSLCMECHEPLWGSIGQGLKCEQCPLSVHAECASLFDKSQACPLTAIASDNMTIEWDLLQQSCMGYYRMLQYSDQQLNESTYEEIAVYHSVLGSQIKIYDKGIAFGSIVISNAPHTEAAGRDGQFHKFRLHEVFARCETLLASGRLTHSSGTQEFLQDATDSNHQIMFDWSYLEHVTTAIKSSFHENIDSSATTSDFLSVQQPLNVAVASPAEESTYASESVSLIEIEFVLRRDFGMRSPYALKLMLDHLHHLSYFDRADGILIPFKQYDLGKDILCVFPLPLGLDLSVNVETLVSSIEACLSELDLTVNEFGFLLLTKRFWPNRLVSEYALKRLSGKILSWILAEDDNLALILREFVAKQRRIPGVKSNRSPTPWPVSQNSRPNPNNLTSNGGDFISARRQLITRYVLPWLLSLHDLDSELRKLNVRESGVDDPIYIDPEFLSALEVYLQSNVDDVTCLLAKFLNMFLTESPFLEAFEADNFILRNGKLVASCAWAAYDIQRDDIAIVRTNLILRSLLVDLEPFHDIMRISMEPNTNLIQQRLSGVKRLFRIISDVTSPAFDIEGRQWRSSVTEIFRYYFSAMWADPSEEIRTAVKASSAALLTAHFDIISQCWSEALSRAPIDERSKLVAFLIQLRPHFPTWKVLSWESMIDSLSENDYAHAADSEVNQDGHGVIDPDMTQLKVSTVLIGLQMIADGIEIDSFSLMKMKHQLVMVIGFNNISVTRSLGQQSFNLRFSDSADITEWSYPCVEELAHIIDSPHRVRVPRSALGIFEYREGDVVDVLIGWTFLDTLLCMVTTIRSLTSLPVVTLKSLLEALYIAIHKCDFESEHLRHLQPLLQKAVLRSVGLLTENISFELRQLAISIAQVSIKKWHTLLGVMIPDIIELVVNDISSQARYSQDSLVVQGKVLIGDALQTFCYGGLLFGLFKRPLKPEFFSVLDQIFDIQGKEGPLCEGLLRNTMLRTAEYCDIQSFGTVLRNIMQFIEMVYSQGYTPDLMIYTGQQLVAFARRMSDGTSEFMDPAPLLHIFTILVKNNKKSYRELMAYMETVLRMSLNRLRVEEEALMNLIQATTSMRPKFRDAGPGSVDVVTVLCDVLSDGFRLKTKMQPLTIKAVIGCLISVDKTVAPSASASHLPIFYNMVDDAHNFLQNNAWNEENIDWDFQAAAAAARLLLRATNRDPASFQRFTEPSFDKGPKFHLSLRSWNIILLVTLQEMQADWKAMVYSQFSSFSSSYSAVLRGYVSSGMASAATATNDLNQAHIAVRLWLMLANSMPGLIQSNESVINAVWNELWPPYEGFLNVLEGEARVGLYPALISLASTSVADILLYLRSLKTPLGLDSSTHIAILNKIASLNRGDATSSKIARAMTAMTEPPPELSSGVFLDQIAKELVATEKFRLIETNGGLRYAGDRTKKDGRTAARFLPNPLSTGSIQLSFPTHPPPRSHSSLSLLRPSHFPLAVIGIAACSQSESLKSLNEQFESSVRDVLPPSGLYPFVKNCWAFETTEETANLDAGVTESGLTVVPNIANRKMHIGTLLGGLCSQILSEFGVLVEALENPLGNEYLNASIMPSLPPLSELPSSLNSLARSDNSPNMSSYNSSPDIARSSFSLGSAPNSKRNTSIPATANSRQGTLGIQAQKKRMSTIGTSSSHARLYKMLGDFFLLAGRIEDAMIWYNEAILLFRTTHDPLWFACTLEGVATVAIIEAWATGHGLNHSISTVREPWTEVTDKLQQASVLYMKVTPPENELTHSLLVLLYCECVLRQTSLLFAVWSSKGWGPLAFSALLEPGPKPHIPPTLSSKNGDNWLNLERLSHITGISRSSISASLTQIHGPWLLHLGQRERISILEATASFYASIGYQRKEAYILREVLGCILDLIVCGREEDGFSHASGVPPTAGLAIQNAQTGQGPAWGALGVRLSESDAGNAGVLKLLKYICKVLGINLEAVALLEDPAPVTTERSISLEEYDEDIVEELRESYGWPELQVGVVREASAVAEALPDFPSVAQFALSSLKTLQHILSPGDQYHLYSTANRALITARRRGDTRTVEYWSGKPVVSISIAPLPANRIPLEKPRSIQHSVKDMKPLVMGMTDPFLYNPRRVMNKGQTIITQNEVIEFVVTLQNPYIFDLELEEISLSTSGASFQSDPLRITIPANSLHQSILSGRATATGILTVRGCFVKAIGSSTREYVLPLYTTGEEERVLRKRRAIGAESGRVKYTGLDRYIRSNNPKHPSARLSNGNPAAATPFNFMECKVVPEQPLLRVRRSSVTHGALMLYEGERSTIRLTLENISPITVDFLHVAFEDSTMEPAQKALTDGNLSVFETYETEDSLINHPVFSWGQDDSQIIQPNQNLAMTFGCFGKFGCTNGSIHISYAGNANVDDLDVFYVRQISYPLMVTVYHMLECSGMDILQLPSYPLSDRRSTYRSKHERLNALAFEEKTGWCLFSIEVRNTYGSPFDVTLVRTQDGESTASSSTTIPPGSVSRLVIPIKKILLSNEEVAKPIPTLSDRQFVVATSSLSKAEEKTQRELFWYREALLKCVQGRWQETGGIRSGDLSFREQRMTAHMVDGFRLEVASVSLSLESLAESSQPQIDSQGWRYYPKANEFIQLRATIKNLTPFPVVFTADFTVEPGEYVVHEGIMSDVPVGRLESGECKDVTMTLCFHTFGHFELSVQIQSFGTTESRVAKSHITAIVTDDS</sequence>
<evidence type="ECO:0000313" key="8">
    <source>
        <dbReference type="Proteomes" id="UP000567179"/>
    </source>
</evidence>
<dbReference type="InterPro" id="IPR058567">
    <property type="entry name" value="Ig_TRAPPC9_Trs120_3rd"/>
</dbReference>
<feature type="domain" description="Phorbol-ester/DAG-type" evidence="6">
    <location>
        <begin position="590"/>
        <end position="642"/>
    </location>
</feature>
<dbReference type="OrthoDB" id="27962at2759"/>
<dbReference type="Pfam" id="PF26282">
    <property type="entry name" value="Ig_TRAPPC9-Trs120_3rd"/>
    <property type="match status" value="1"/>
</dbReference>
<feature type="region of interest" description="Disordered" evidence="5">
    <location>
        <begin position="1"/>
        <end position="21"/>
    </location>
</feature>
<keyword evidence="8" id="KW-1185">Reference proteome</keyword>
<dbReference type="InterPro" id="IPR013935">
    <property type="entry name" value="Trs120_TRAPPC9"/>
</dbReference>
<dbReference type="Pfam" id="PF00130">
    <property type="entry name" value="C1_1"/>
    <property type="match status" value="1"/>
</dbReference>
<keyword evidence="3" id="KW-0862">Zinc</keyword>